<reference evidence="10 11" key="1">
    <citation type="submission" date="2020-07" db="EMBL/GenBank/DDBJ databases">
        <title>The yeast mating-type switching endonuclease HO is a domesticated member of an unorthodox homing genetic element family.</title>
        <authorList>
            <person name="Coughlan A.Y."/>
            <person name="Lombardi L."/>
            <person name="Braun-Galleani S."/>
            <person name="Martos A.R."/>
            <person name="Galeote V."/>
            <person name="Bigey F."/>
            <person name="Dequin S."/>
            <person name="Byrne K.P."/>
            <person name="Wolfe K.H."/>
        </authorList>
    </citation>
    <scope>NUCLEOTIDE SEQUENCE [LARGE SCALE GENOMIC DNA]</scope>
    <source>
        <strain evidence="10 11">NRRL Y-6702</strain>
    </source>
</reference>
<feature type="domain" description="CCHC-type" evidence="9">
    <location>
        <begin position="72"/>
        <end position="87"/>
    </location>
</feature>
<dbReference type="InterPro" id="IPR036875">
    <property type="entry name" value="Znf_CCHC_sf"/>
</dbReference>
<dbReference type="GO" id="GO:0003723">
    <property type="term" value="F:RNA binding"/>
    <property type="evidence" value="ECO:0007669"/>
    <property type="project" value="TreeGrafter"/>
</dbReference>
<dbReference type="InterPro" id="IPR051644">
    <property type="entry name" value="TRAMP_AT-DNA-binding"/>
</dbReference>
<dbReference type="PIRSF" id="PIRSF018162">
    <property type="entry name" value="PolyA_pol_Air1/2"/>
    <property type="match status" value="1"/>
</dbReference>
<organism evidence="10 11">
    <name type="scientific">Zygotorulaspora mrakii</name>
    <name type="common">Zygosaccharomyces mrakii</name>
    <dbReference type="NCBI Taxonomy" id="42260"/>
    <lineage>
        <taxon>Eukaryota</taxon>
        <taxon>Fungi</taxon>
        <taxon>Dikarya</taxon>
        <taxon>Ascomycota</taxon>
        <taxon>Saccharomycotina</taxon>
        <taxon>Saccharomycetes</taxon>
        <taxon>Saccharomycetales</taxon>
        <taxon>Saccharomycetaceae</taxon>
        <taxon>Zygotorulaspora</taxon>
    </lineage>
</organism>
<feature type="region of interest" description="Disordered" evidence="8">
    <location>
        <begin position="1"/>
        <end position="23"/>
    </location>
</feature>
<dbReference type="PANTHER" id="PTHR46543">
    <property type="entry name" value="ZINC FINGER CCHC DOMAIN-CONTAINING PROTEIN 7"/>
    <property type="match status" value="1"/>
</dbReference>
<dbReference type="AlphaFoldDB" id="A0A7H9B7R7"/>
<keyword evidence="5" id="KW-0862">Zinc</keyword>
<dbReference type="GO" id="GO:0071039">
    <property type="term" value="P:nuclear polyadenylation-dependent CUT catabolic process"/>
    <property type="evidence" value="ECO:0007669"/>
    <property type="project" value="TreeGrafter"/>
</dbReference>
<evidence type="ECO:0000313" key="10">
    <source>
        <dbReference type="EMBL" id="QLG74284.1"/>
    </source>
</evidence>
<dbReference type="GO" id="GO:0043633">
    <property type="term" value="P:polyadenylation-dependent RNA catabolic process"/>
    <property type="evidence" value="ECO:0007669"/>
    <property type="project" value="InterPro"/>
</dbReference>
<dbReference type="InterPro" id="IPR001878">
    <property type="entry name" value="Znf_CCHC"/>
</dbReference>
<feature type="region of interest" description="Disordered" evidence="8">
    <location>
        <begin position="239"/>
        <end position="390"/>
    </location>
</feature>
<dbReference type="RefSeq" id="XP_037146009.1">
    <property type="nucleotide sequence ID" value="XM_037290114.1"/>
</dbReference>
<feature type="domain" description="CCHC-type" evidence="9">
    <location>
        <begin position="171"/>
        <end position="186"/>
    </location>
</feature>
<proteinExistence type="predicted"/>
<dbReference type="Pfam" id="PF21759">
    <property type="entry name" value="AIR2-like_ZnK4"/>
    <property type="match status" value="1"/>
</dbReference>
<evidence type="ECO:0000256" key="8">
    <source>
        <dbReference type="SAM" id="MobiDB-lite"/>
    </source>
</evidence>
<evidence type="ECO:0000259" key="9">
    <source>
        <dbReference type="PROSITE" id="PS50158"/>
    </source>
</evidence>
<dbReference type="GO" id="GO:0071038">
    <property type="term" value="P:TRAMP-dependent tRNA surveillance pathway"/>
    <property type="evidence" value="ECO:0007669"/>
    <property type="project" value="TreeGrafter"/>
</dbReference>
<keyword evidence="6" id="KW-0539">Nucleus</keyword>
<comment type="subcellular location">
    <subcellularLocation>
        <location evidence="1">Nucleus</location>
    </subcellularLocation>
</comment>
<dbReference type="KEGG" id="zmk:HG535_0G01680"/>
<evidence type="ECO:0000256" key="1">
    <source>
        <dbReference type="ARBA" id="ARBA00004123"/>
    </source>
</evidence>
<keyword evidence="11" id="KW-1185">Reference proteome</keyword>
<feature type="compositionally biased region" description="Polar residues" evidence="8">
    <location>
        <begin position="196"/>
        <end position="206"/>
    </location>
</feature>
<gene>
    <name evidence="10" type="ORF">HG535_0G01680</name>
</gene>
<keyword evidence="2" id="KW-0479">Metal-binding</keyword>
<dbReference type="InterPro" id="IPR016713">
    <property type="entry name" value="Air1/2_Saccharomycetales"/>
</dbReference>
<dbReference type="EMBL" id="CP058610">
    <property type="protein sequence ID" value="QLG74284.1"/>
    <property type="molecule type" value="Genomic_DNA"/>
</dbReference>
<dbReference type="Gene3D" id="4.10.60.10">
    <property type="entry name" value="Zinc finger, CCHC-type"/>
    <property type="match status" value="2"/>
</dbReference>
<evidence type="ECO:0000256" key="7">
    <source>
        <dbReference type="PROSITE-ProRule" id="PRU00047"/>
    </source>
</evidence>
<evidence type="ECO:0000256" key="5">
    <source>
        <dbReference type="ARBA" id="ARBA00022833"/>
    </source>
</evidence>
<dbReference type="SMART" id="SM00343">
    <property type="entry name" value="ZnF_C2HC"/>
    <property type="match status" value="5"/>
</dbReference>
<dbReference type="GO" id="GO:0071031">
    <property type="term" value="P:nuclear mRNA surveillance of mRNA 3'-end processing"/>
    <property type="evidence" value="ECO:0007669"/>
    <property type="project" value="TreeGrafter"/>
</dbReference>
<dbReference type="GO" id="GO:0031499">
    <property type="term" value="C:TRAMP complex"/>
    <property type="evidence" value="ECO:0007669"/>
    <property type="project" value="TreeGrafter"/>
</dbReference>
<dbReference type="GO" id="GO:0071035">
    <property type="term" value="P:nuclear polyadenylation-dependent rRNA catabolic process"/>
    <property type="evidence" value="ECO:0007669"/>
    <property type="project" value="TreeGrafter"/>
</dbReference>
<feature type="compositionally biased region" description="Low complexity" evidence="8">
    <location>
        <begin position="343"/>
        <end position="354"/>
    </location>
</feature>
<dbReference type="PROSITE" id="PS50158">
    <property type="entry name" value="ZF_CCHC"/>
    <property type="match status" value="3"/>
</dbReference>
<dbReference type="OrthoDB" id="7608935at2759"/>
<feature type="compositionally biased region" description="Basic residues" evidence="8">
    <location>
        <begin position="247"/>
        <end position="256"/>
    </location>
</feature>
<evidence type="ECO:0000256" key="4">
    <source>
        <dbReference type="ARBA" id="ARBA00022771"/>
    </source>
</evidence>
<evidence type="ECO:0000313" key="11">
    <source>
        <dbReference type="Proteomes" id="UP000509704"/>
    </source>
</evidence>
<evidence type="ECO:0000256" key="2">
    <source>
        <dbReference type="ARBA" id="ARBA00022723"/>
    </source>
</evidence>
<feature type="compositionally biased region" description="Low complexity" evidence="8">
    <location>
        <begin position="270"/>
        <end position="287"/>
    </location>
</feature>
<evidence type="ECO:0000256" key="3">
    <source>
        <dbReference type="ARBA" id="ARBA00022737"/>
    </source>
</evidence>
<name>A0A7H9B7R7_ZYGMR</name>
<feature type="domain" description="CCHC-type" evidence="9">
    <location>
        <begin position="110"/>
        <end position="126"/>
    </location>
</feature>
<keyword evidence="4 7" id="KW-0863">Zinc-finger</keyword>
<protein>
    <recommendedName>
        <fullName evidence="9">CCHC-type domain-containing protein</fullName>
    </recommendedName>
</protein>
<dbReference type="GO" id="GO:0071037">
    <property type="term" value="P:nuclear polyadenylation-dependent snRNA catabolic process"/>
    <property type="evidence" value="ECO:0007669"/>
    <property type="project" value="TreeGrafter"/>
</dbReference>
<feature type="region of interest" description="Disordered" evidence="8">
    <location>
        <begin position="185"/>
        <end position="206"/>
    </location>
</feature>
<evidence type="ECO:0000256" key="6">
    <source>
        <dbReference type="ARBA" id="ARBA00023242"/>
    </source>
</evidence>
<dbReference type="GO" id="GO:0071036">
    <property type="term" value="P:nuclear polyadenylation-dependent snoRNA catabolic process"/>
    <property type="evidence" value="ECO:0007669"/>
    <property type="project" value="TreeGrafter"/>
</dbReference>
<feature type="compositionally biased region" description="Polar residues" evidence="8">
    <location>
        <begin position="374"/>
        <end position="390"/>
    </location>
</feature>
<dbReference type="GeneID" id="59238067"/>
<dbReference type="SUPFAM" id="SSF57756">
    <property type="entry name" value="Retrovirus zinc finger-like domains"/>
    <property type="match status" value="3"/>
</dbReference>
<sequence length="390" mass="45063">MMLSEVESMDTLPFERDSTPLTQVPQNEKLLAPSIDEVDENPESLRMLRGQGRYFGATDDDEGGGIREAEPKCMNCSQRGHLKKKCPHVICTYCGSMDDHYSQHCTKAIKCSNCNEFGHYRSQCPKKWKKMFCTLCNSKNHSRERCPSIWRVYVVKEDTQKQSLPMHALYCYNCGSKGHFGDDCPKRRSSRVPNEDGSSFSGDNLSQPLKINYFQNLRKQKQEQSSSADYMTYEEFDRAMYDDEPRKNKKSQKRNRERSSSHLDYGGDDNSNSYESRNYSNNNNRSNSSRKRSRNSNYHPPPYQNHDNSQGQNGRRKDFKPVQTGGIFPPSRNRTHPLDFPRSNSYQNSSYVSQGMATSRYNRGAPSEMDTHNYKSYNSFRPSRSGTLKR</sequence>
<accession>A0A7H9B7R7</accession>
<dbReference type="Proteomes" id="UP000509704">
    <property type="component" value="Chromosome 7"/>
</dbReference>
<dbReference type="PANTHER" id="PTHR46543:SF1">
    <property type="entry name" value="ZINC FINGER CCHC DOMAIN-CONTAINING PROTEIN 7"/>
    <property type="match status" value="1"/>
</dbReference>
<dbReference type="InterPro" id="IPR049024">
    <property type="entry name" value="AIR2-like_ZnK4"/>
</dbReference>
<keyword evidence="3" id="KW-0677">Repeat</keyword>
<dbReference type="GO" id="GO:0008270">
    <property type="term" value="F:zinc ion binding"/>
    <property type="evidence" value="ECO:0007669"/>
    <property type="project" value="UniProtKB-KW"/>
</dbReference>
<dbReference type="Pfam" id="PF00098">
    <property type="entry name" value="zf-CCHC"/>
    <property type="match status" value="2"/>
</dbReference>